<dbReference type="PANTHER" id="PTHR35271">
    <property type="entry name" value="ABC TRANSPORTER, SUBSTRATE-BINDING LIPOPROTEIN-RELATED"/>
    <property type="match status" value="1"/>
</dbReference>
<evidence type="ECO:0000256" key="1">
    <source>
        <dbReference type="SAM" id="SignalP"/>
    </source>
</evidence>
<dbReference type="RefSeq" id="WP_343802962.1">
    <property type="nucleotide sequence ID" value="NZ_BAAAET010000001.1"/>
</dbReference>
<keyword evidence="1" id="KW-0732">Signal</keyword>
<dbReference type="Pfam" id="PF04392">
    <property type="entry name" value="ABC_sub_bind"/>
    <property type="match status" value="1"/>
</dbReference>
<feature type="signal peptide" evidence="1">
    <location>
        <begin position="1"/>
        <end position="20"/>
    </location>
</feature>
<dbReference type="CDD" id="cd06325">
    <property type="entry name" value="PBP1_ABC_unchar_transporter"/>
    <property type="match status" value="1"/>
</dbReference>
<dbReference type="PANTHER" id="PTHR35271:SF1">
    <property type="entry name" value="ABC TRANSPORTER, SUBSTRATE-BINDING LIPOPROTEIN"/>
    <property type="match status" value="1"/>
</dbReference>
<dbReference type="InterPro" id="IPR007487">
    <property type="entry name" value="ABC_transpt-TYRBP-like"/>
</dbReference>
<keyword evidence="3" id="KW-1185">Reference proteome</keyword>
<accession>A0ABP3TAX0</accession>
<dbReference type="Gene3D" id="3.40.50.2300">
    <property type="match status" value="2"/>
</dbReference>
<reference evidence="3" key="1">
    <citation type="journal article" date="2019" name="Int. J. Syst. Evol. Microbiol.">
        <title>The Global Catalogue of Microorganisms (GCM) 10K type strain sequencing project: providing services to taxonomists for standard genome sequencing and annotation.</title>
        <authorList>
            <consortium name="The Broad Institute Genomics Platform"/>
            <consortium name="The Broad Institute Genome Sequencing Center for Infectious Disease"/>
            <person name="Wu L."/>
            <person name="Ma J."/>
        </authorList>
    </citation>
    <scope>NUCLEOTIDE SEQUENCE [LARGE SCALE GENOMIC DNA]</scope>
    <source>
        <strain evidence="3">JCM 15134</strain>
    </source>
</reference>
<organism evidence="2 3">
    <name type="scientific">Marinobacterium maritimum</name>
    <dbReference type="NCBI Taxonomy" id="500162"/>
    <lineage>
        <taxon>Bacteria</taxon>
        <taxon>Pseudomonadati</taxon>
        <taxon>Pseudomonadota</taxon>
        <taxon>Gammaproteobacteria</taxon>
        <taxon>Oceanospirillales</taxon>
        <taxon>Oceanospirillaceae</taxon>
        <taxon>Marinobacterium</taxon>
    </lineage>
</organism>
<evidence type="ECO:0000313" key="3">
    <source>
        <dbReference type="Proteomes" id="UP001499915"/>
    </source>
</evidence>
<name>A0ABP3TAX0_9GAMM</name>
<evidence type="ECO:0000313" key="2">
    <source>
        <dbReference type="EMBL" id="GAA0685697.1"/>
    </source>
</evidence>
<proteinExistence type="predicted"/>
<sequence>MSVLKSLLFTLFATLTPFMATEAAEVKGKQIYAVYWRGCEESCQGFKDYLEKHLPGTELIIRDAARQRERLAEFLAEARAIQPDLILSWGTSVSLALAGRMSELGDDRFNHEIPQIFTIVADPVGAGIVNSLDYSGRPNLTGTLNRVPERVNINAMRTYLPSFKRLGLIYNTNEPNSVLKKEELAELAPSMGIDLVALELALDEEGQPVAKDIPEKIKALKRSDVDFLYLGSSSFLDTHRDLLAASALQQEIPLFSPYERLVRESSALMSVSARYYDVGQLAGELARKILIEKIPPGDIPIQRMKNFAYVVNMETARRLGIFPSVEMLQFIETVND</sequence>
<gene>
    <name evidence="2" type="primary">trpX</name>
    <name evidence="2" type="ORF">GCM10009104_09220</name>
</gene>
<comment type="caution">
    <text evidence="2">The sequence shown here is derived from an EMBL/GenBank/DDBJ whole genome shotgun (WGS) entry which is preliminary data.</text>
</comment>
<feature type="chain" id="PRO_5046650723" evidence="1">
    <location>
        <begin position="21"/>
        <end position="336"/>
    </location>
</feature>
<protein>
    <submittedName>
        <fullName evidence="2">Tryptophan ABC transporter substrate-binding protein</fullName>
    </submittedName>
</protein>
<dbReference type="Proteomes" id="UP001499915">
    <property type="component" value="Unassembled WGS sequence"/>
</dbReference>
<dbReference type="EMBL" id="BAAAET010000001">
    <property type="protein sequence ID" value="GAA0685697.1"/>
    <property type="molecule type" value="Genomic_DNA"/>
</dbReference>